<keyword evidence="4 5" id="KW-0472">Membrane</keyword>
<gene>
    <name evidence="7" type="ORF">SAMN04488070_1059</name>
</gene>
<keyword evidence="8" id="KW-1185">Reference proteome</keyword>
<proteinExistence type="predicted"/>
<comment type="subcellular location">
    <subcellularLocation>
        <location evidence="1">Membrane</location>
        <topology evidence="1">Multi-pass membrane protein</topology>
    </subcellularLocation>
</comment>
<evidence type="ECO:0000313" key="7">
    <source>
        <dbReference type="EMBL" id="SFR44238.1"/>
    </source>
</evidence>
<evidence type="ECO:0000256" key="2">
    <source>
        <dbReference type="ARBA" id="ARBA00022692"/>
    </source>
</evidence>
<dbReference type="EMBL" id="FOYU01000001">
    <property type="protein sequence ID" value="SFR44238.1"/>
    <property type="molecule type" value="Genomic_DNA"/>
</dbReference>
<evidence type="ECO:0000256" key="5">
    <source>
        <dbReference type="SAM" id="Phobius"/>
    </source>
</evidence>
<feature type="transmembrane region" description="Helical" evidence="5">
    <location>
        <begin position="97"/>
        <end position="116"/>
    </location>
</feature>
<sequence length="347" mass="38061">MSSPSRWRRIGNDLKALLTIHKHPRPWHLPLVAALAASLPMFLGALTDTMSQAVLASIGGLVIIYMPHAPLMRRLITVIVALFGFIVSFSFVDSLSFNPYVGAFAVALITMLANGLVRYWQIPPPGRFFFIMIAALAATLPFDIALLPVRIGWLTVGAIFAVVLVVLYSLAIPVTHHAKPIEPVAPVFRREIITESVLIGMIVGGSLALANGIGLVNPYWVPISCAAIMQGATVRDMRHRKIHRISGTIIGMALAYWLWSWNMSPLQVALAVFVLMFIIETLIVRHYGLTVVFITPMTLLLAESALGNLALEELVQARVVDIALGSTIGFVAGWLLLYRRQRASRLN</sequence>
<protein>
    <submittedName>
        <fullName evidence="7">Fusaric acid resistance protein-like</fullName>
    </submittedName>
</protein>
<dbReference type="RefSeq" id="WP_092856030.1">
    <property type="nucleotide sequence ID" value="NZ_FOYU01000001.1"/>
</dbReference>
<organism evidence="7 8">
    <name type="scientific">Pseudidiomarina maritima</name>
    <dbReference type="NCBI Taxonomy" id="519453"/>
    <lineage>
        <taxon>Bacteria</taxon>
        <taxon>Pseudomonadati</taxon>
        <taxon>Pseudomonadota</taxon>
        <taxon>Gammaproteobacteria</taxon>
        <taxon>Alteromonadales</taxon>
        <taxon>Idiomarinaceae</taxon>
        <taxon>Pseudidiomarina</taxon>
    </lineage>
</organism>
<evidence type="ECO:0000256" key="4">
    <source>
        <dbReference type="ARBA" id="ARBA00023136"/>
    </source>
</evidence>
<accession>A0A1I6GPY6</accession>
<keyword evidence="3 5" id="KW-1133">Transmembrane helix</keyword>
<feature type="transmembrane region" description="Helical" evidence="5">
    <location>
        <begin position="192"/>
        <end position="213"/>
    </location>
</feature>
<feature type="transmembrane region" description="Helical" evidence="5">
    <location>
        <begin position="153"/>
        <end position="171"/>
    </location>
</feature>
<dbReference type="Proteomes" id="UP000199424">
    <property type="component" value="Unassembled WGS sequence"/>
</dbReference>
<keyword evidence="2 5" id="KW-0812">Transmembrane</keyword>
<dbReference type="InterPro" id="IPR049453">
    <property type="entry name" value="Memb_transporter_dom"/>
</dbReference>
<evidence type="ECO:0000256" key="3">
    <source>
        <dbReference type="ARBA" id="ARBA00022989"/>
    </source>
</evidence>
<name>A0A1I6GPY6_9GAMM</name>
<evidence type="ECO:0000313" key="8">
    <source>
        <dbReference type="Proteomes" id="UP000199424"/>
    </source>
</evidence>
<feature type="transmembrane region" description="Helical" evidence="5">
    <location>
        <begin position="75"/>
        <end position="91"/>
    </location>
</feature>
<dbReference type="AlphaFoldDB" id="A0A1I6GPY6"/>
<feature type="transmembrane region" description="Helical" evidence="5">
    <location>
        <begin position="317"/>
        <end position="338"/>
    </location>
</feature>
<evidence type="ECO:0000259" key="6">
    <source>
        <dbReference type="Pfam" id="PF13515"/>
    </source>
</evidence>
<feature type="transmembrane region" description="Helical" evidence="5">
    <location>
        <begin position="242"/>
        <end position="259"/>
    </location>
</feature>
<evidence type="ECO:0000256" key="1">
    <source>
        <dbReference type="ARBA" id="ARBA00004141"/>
    </source>
</evidence>
<feature type="domain" description="Integral membrane bound transporter" evidence="6">
    <location>
        <begin position="208"/>
        <end position="331"/>
    </location>
</feature>
<feature type="transmembrane region" description="Helical" evidence="5">
    <location>
        <begin position="27"/>
        <end position="46"/>
    </location>
</feature>
<reference evidence="8" key="1">
    <citation type="submission" date="2016-10" db="EMBL/GenBank/DDBJ databases">
        <authorList>
            <person name="Varghese N."/>
            <person name="Submissions S."/>
        </authorList>
    </citation>
    <scope>NUCLEOTIDE SEQUENCE [LARGE SCALE GENOMIC DNA]</scope>
    <source>
        <strain evidence="8">CGMCC 1.7285</strain>
    </source>
</reference>
<dbReference type="Pfam" id="PF13515">
    <property type="entry name" value="FUSC_2"/>
    <property type="match status" value="1"/>
</dbReference>
<feature type="transmembrane region" description="Helical" evidence="5">
    <location>
        <begin position="52"/>
        <end position="68"/>
    </location>
</feature>
<feature type="transmembrane region" description="Helical" evidence="5">
    <location>
        <begin position="291"/>
        <end position="311"/>
    </location>
</feature>
<dbReference type="GO" id="GO:0016020">
    <property type="term" value="C:membrane"/>
    <property type="evidence" value="ECO:0007669"/>
    <property type="project" value="UniProtKB-SubCell"/>
</dbReference>
<feature type="transmembrane region" description="Helical" evidence="5">
    <location>
        <begin position="128"/>
        <end position="147"/>
    </location>
</feature>
<feature type="transmembrane region" description="Helical" evidence="5">
    <location>
        <begin position="265"/>
        <end position="284"/>
    </location>
</feature>